<keyword evidence="2" id="KW-1185">Reference proteome</keyword>
<comment type="caution">
    <text evidence="1">The sequence shown here is derived from an EMBL/GenBank/DDBJ whole genome shotgun (WGS) entry which is preliminary data.</text>
</comment>
<evidence type="ECO:0000313" key="1">
    <source>
        <dbReference type="EMBL" id="GCF07334.1"/>
    </source>
</evidence>
<protein>
    <submittedName>
        <fullName evidence="1">Uncharacterized protein</fullName>
    </submittedName>
</protein>
<dbReference type="EMBL" id="BIXY01000009">
    <property type="protein sequence ID" value="GCF07334.1"/>
    <property type="molecule type" value="Genomic_DNA"/>
</dbReference>
<evidence type="ECO:0000313" key="2">
    <source>
        <dbReference type="Proteomes" id="UP000322530"/>
    </source>
</evidence>
<organism evidence="1 2">
    <name type="scientific">Dictyobacter arantiisoli</name>
    <dbReference type="NCBI Taxonomy" id="2014874"/>
    <lineage>
        <taxon>Bacteria</taxon>
        <taxon>Bacillati</taxon>
        <taxon>Chloroflexota</taxon>
        <taxon>Ktedonobacteria</taxon>
        <taxon>Ktedonobacterales</taxon>
        <taxon>Dictyobacteraceae</taxon>
        <taxon>Dictyobacter</taxon>
    </lineage>
</organism>
<gene>
    <name evidence="1" type="ORF">KDI_08980</name>
</gene>
<dbReference type="OrthoDB" id="160224at2"/>
<reference evidence="1 2" key="1">
    <citation type="submission" date="2019-01" db="EMBL/GenBank/DDBJ databases">
        <title>Draft genome sequence of Dictyobacter sp. Uno17.</title>
        <authorList>
            <person name="Wang C.M."/>
            <person name="Zheng Y."/>
            <person name="Sakai Y."/>
            <person name="Abe K."/>
            <person name="Yokota A."/>
            <person name="Yabe S."/>
        </authorList>
    </citation>
    <scope>NUCLEOTIDE SEQUENCE [LARGE SCALE GENOMIC DNA]</scope>
    <source>
        <strain evidence="1 2">Uno17</strain>
    </source>
</reference>
<accession>A0A5A5T8U9</accession>
<sequence length="241" mass="27982">MTERPFSRYTREKSWAALYSQHINAGYVLIPHSRTNNSIAVIRREPAEKVQEITRKLYEHADQCDAFFNQSDADEPNDPEVADLLKRSKHAVVLARSSDYYHYHLDDKEDMGVFGLVICGIHDSYLQLPVWELRNNKRYAARETSIDISSPVFEHARKTQVGHSILLGALHNGDKIAKAFLEALKKRQERTYWRIRAEVDAMQEAQYRGRHLAFMTELERKEVGAKISQGLKLYYAKRRSS</sequence>
<dbReference type="Proteomes" id="UP000322530">
    <property type="component" value="Unassembled WGS sequence"/>
</dbReference>
<proteinExistence type="predicted"/>
<dbReference type="RefSeq" id="WP_149400367.1">
    <property type="nucleotide sequence ID" value="NZ_BIXY01000009.1"/>
</dbReference>
<dbReference type="AlphaFoldDB" id="A0A5A5T8U9"/>
<name>A0A5A5T8U9_9CHLR</name>